<sequence>MDKETLYKLNKWHEEDEFQKIVDEISLMVEEEMDYDVISHLVRALNNLKRYEEAIEKLLSVEEEGKNDFYWHFELGYAYYYLERFDEAKYEFEAAWELDQNDEDTMRFIGFCKEKLQEAAGLKQENFDPELYTEEQLKVVERHIERRIGHYGRVFHEIVSPDIHVDIAIVDPDSDHNYYTLVTMGMGAHRMTVPPNFEGENFDRAELVICLPPDWPINSNSDMWFWPVKWLKVMARLPGEQNTWLAWGHTVSNNEPFAENTKLSGMIVSNMTDFDEGADKCILPNGECINFYQIIPLYREEIEFKVSHSKDELIHMLDGIDPVVDLNRPSQCISESKKKFAIPSEDIKPVLSDWYGPLGCKATDRIMVDGEKIGYMYREEPDPEMPDSGWRFLAGDESDEYLNDPLNIGIYSLNTICNYDPDIIPLLHAPYGTAYFRDETGKLRKRTI</sequence>
<dbReference type="EMBL" id="LVVT01000010">
    <property type="protein sequence ID" value="TQS83490.1"/>
    <property type="molecule type" value="Genomic_DNA"/>
</dbReference>
<dbReference type="InterPro" id="IPR037181">
    <property type="entry name" value="SUFU_N"/>
</dbReference>
<proteinExistence type="predicted"/>
<dbReference type="InterPro" id="IPR011990">
    <property type="entry name" value="TPR-like_helical_dom_sf"/>
</dbReference>
<feature type="domain" description="Suppressor of fused-like" evidence="3">
    <location>
        <begin position="163"/>
        <end position="329"/>
    </location>
</feature>
<feature type="repeat" description="TPR" evidence="1">
    <location>
        <begin position="69"/>
        <end position="102"/>
    </location>
</feature>
<dbReference type="InterPro" id="IPR020941">
    <property type="entry name" value="SUFU-like_domain"/>
</dbReference>
<dbReference type="InterPro" id="IPR018689">
    <property type="entry name" value="Imm33_dom"/>
</dbReference>
<dbReference type="PANTHER" id="PTHR38743:SF2">
    <property type="entry name" value="DUF2185 DOMAIN-CONTAINING PROTEIN"/>
    <property type="match status" value="1"/>
</dbReference>
<accession>A0A8J8PDP6</accession>
<evidence type="ECO:0000259" key="4">
    <source>
        <dbReference type="Pfam" id="PF09951"/>
    </source>
</evidence>
<dbReference type="RefSeq" id="WP_400256431.1">
    <property type="nucleotide sequence ID" value="NZ_CAYAYE010000024.1"/>
</dbReference>
<dbReference type="Gene3D" id="1.25.40.10">
    <property type="entry name" value="Tetratricopeptide repeat domain"/>
    <property type="match status" value="1"/>
</dbReference>
<keyword evidence="2" id="KW-0175">Coiled coil</keyword>
<evidence type="ECO:0000259" key="3">
    <source>
        <dbReference type="Pfam" id="PF05076"/>
    </source>
</evidence>
<evidence type="ECO:0000256" key="1">
    <source>
        <dbReference type="PROSITE-ProRule" id="PRU00339"/>
    </source>
</evidence>
<feature type="coiled-coil region" evidence="2">
    <location>
        <begin position="41"/>
        <end position="68"/>
    </location>
</feature>
<comment type="caution">
    <text evidence="5">The sequence shown here is derived from an EMBL/GenBank/DDBJ whole genome shotgun (WGS) entry which is preliminary data.</text>
</comment>
<dbReference type="Pfam" id="PF05076">
    <property type="entry name" value="SUFU"/>
    <property type="match status" value="1"/>
</dbReference>
<evidence type="ECO:0008006" key="7">
    <source>
        <dbReference type="Google" id="ProtNLM"/>
    </source>
</evidence>
<dbReference type="InterPro" id="IPR019734">
    <property type="entry name" value="TPR_rpt"/>
</dbReference>
<keyword evidence="1" id="KW-0802">TPR repeat</keyword>
<dbReference type="PROSITE" id="PS50005">
    <property type="entry name" value="TPR"/>
    <property type="match status" value="1"/>
</dbReference>
<evidence type="ECO:0000313" key="5">
    <source>
        <dbReference type="EMBL" id="TQS83490.1"/>
    </source>
</evidence>
<dbReference type="AlphaFoldDB" id="A0A8J8PDP6"/>
<dbReference type="PANTHER" id="PTHR38743">
    <property type="entry name" value="SIMILAR TO GLYOXYLASE I FAMILY PROTEIN"/>
    <property type="match status" value="1"/>
</dbReference>
<dbReference type="SUPFAM" id="SSF48452">
    <property type="entry name" value="TPR-like"/>
    <property type="match status" value="1"/>
</dbReference>
<organism evidence="5 6">
    <name type="scientific">Candidatus Methanomassiliicoccus intestinalis</name>
    <dbReference type="NCBI Taxonomy" id="1406512"/>
    <lineage>
        <taxon>Archaea</taxon>
        <taxon>Methanobacteriati</taxon>
        <taxon>Thermoplasmatota</taxon>
        <taxon>Thermoplasmata</taxon>
        <taxon>Methanomassiliicoccales</taxon>
        <taxon>Methanomassiliicoccaceae</taxon>
        <taxon>Methanomassiliicoccus</taxon>
    </lineage>
</organism>
<name>A0A8J8PDP6_9ARCH</name>
<protein>
    <recommendedName>
        <fullName evidence="7">DUF2185 domain-containing protein</fullName>
    </recommendedName>
</protein>
<dbReference type="Pfam" id="PF09951">
    <property type="entry name" value="Imm33"/>
    <property type="match status" value="1"/>
</dbReference>
<reference evidence="5" key="1">
    <citation type="submission" date="2016-03" db="EMBL/GenBank/DDBJ databases">
        <authorList>
            <person name="Borrel G."/>
            <person name="Mccann A."/>
            <person name="O'Toole P.W."/>
        </authorList>
    </citation>
    <scope>NUCLEOTIDE SEQUENCE</scope>
    <source>
        <strain evidence="5">183</strain>
    </source>
</reference>
<dbReference type="Proteomes" id="UP000752814">
    <property type="component" value="Unassembled WGS sequence"/>
</dbReference>
<evidence type="ECO:0000256" key="2">
    <source>
        <dbReference type="SAM" id="Coils"/>
    </source>
</evidence>
<evidence type="ECO:0000313" key="6">
    <source>
        <dbReference type="Proteomes" id="UP000752814"/>
    </source>
</evidence>
<dbReference type="SUPFAM" id="SSF103359">
    <property type="entry name" value="Suppressor of Fused, N-terminal domain"/>
    <property type="match status" value="1"/>
</dbReference>
<feature type="domain" description="Immunity protein Imm33" evidence="4">
    <location>
        <begin position="360"/>
        <end position="445"/>
    </location>
</feature>
<gene>
    <name evidence="5" type="ORF">A3207_07810</name>
</gene>